<dbReference type="AlphaFoldDB" id="A0AAW0U1D3"/>
<evidence type="ECO:0000313" key="2">
    <source>
        <dbReference type="Proteomes" id="UP001487740"/>
    </source>
</evidence>
<name>A0AAW0U1D3_SCYPA</name>
<dbReference type="EMBL" id="JARAKH010000020">
    <property type="protein sequence ID" value="KAK8393500.1"/>
    <property type="molecule type" value="Genomic_DNA"/>
</dbReference>
<accession>A0AAW0U1D3</accession>
<keyword evidence="2" id="KW-1185">Reference proteome</keyword>
<protein>
    <submittedName>
        <fullName evidence="1">Uncharacterized protein</fullName>
    </submittedName>
</protein>
<proteinExistence type="predicted"/>
<dbReference type="Proteomes" id="UP001487740">
    <property type="component" value="Unassembled WGS sequence"/>
</dbReference>
<reference evidence="1 2" key="1">
    <citation type="submission" date="2023-03" db="EMBL/GenBank/DDBJ databases">
        <title>High-quality genome of Scylla paramamosain provides insights in environmental adaptation.</title>
        <authorList>
            <person name="Zhang L."/>
        </authorList>
    </citation>
    <scope>NUCLEOTIDE SEQUENCE [LARGE SCALE GENOMIC DNA]</scope>
    <source>
        <strain evidence="1">LZ_2023a</strain>
        <tissue evidence="1">Muscle</tissue>
    </source>
</reference>
<evidence type="ECO:0000313" key="1">
    <source>
        <dbReference type="EMBL" id="KAK8393500.1"/>
    </source>
</evidence>
<sequence length="304" mass="33423">MSNRTRYLSFDSEDCDRISQYYISEVRKGPDNDYGFMMHARVIRFRWVENPYLHMQSHGSYPYRSFASTLFISLRRSICVEFKNYNVNVGTFECGAGRVSGGCLTEHSWGNAVIRHMVKSALADDGRSFCSPGRASLDVRYKTEDAPPCCQPQSCMHWSSAVCSAPYHTVVAGPAGAVQLPPPLSWCRSLLISLRDEAHSSVPLTAVPTTGFVLVLPCSAVDSLSATQSLQAVPLGVPLMPARVALTPELTQGRALNCVLHAPKTLFHREFCGRALVSALQPPVTWELAAEGYDFTEAVGRVEA</sequence>
<organism evidence="1 2">
    <name type="scientific">Scylla paramamosain</name>
    <name type="common">Mud crab</name>
    <dbReference type="NCBI Taxonomy" id="85552"/>
    <lineage>
        <taxon>Eukaryota</taxon>
        <taxon>Metazoa</taxon>
        <taxon>Ecdysozoa</taxon>
        <taxon>Arthropoda</taxon>
        <taxon>Crustacea</taxon>
        <taxon>Multicrustacea</taxon>
        <taxon>Malacostraca</taxon>
        <taxon>Eumalacostraca</taxon>
        <taxon>Eucarida</taxon>
        <taxon>Decapoda</taxon>
        <taxon>Pleocyemata</taxon>
        <taxon>Brachyura</taxon>
        <taxon>Eubrachyura</taxon>
        <taxon>Portunoidea</taxon>
        <taxon>Portunidae</taxon>
        <taxon>Portuninae</taxon>
        <taxon>Scylla</taxon>
    </lineage>
</organism>
<comment type="caution">
    <text evidence="1">The sequence shown here is derived from an EMBL/GenBank/DDBJ whole genome shotgun (WGS) entry which is preliminary data.</text>
</comment>
<gene>
    <name evidence="1" type="ORF">O3P69_006671</name>
</gene>